<keyword evidence="8" id="KW-0653">Protein transport</keyword>
<keyword evidence="4" id="KW-0813">Transport</keyword>
<comment type="similarity">
    <text evidence="2">Belongs to the FliJ family.</text>
</comment>
<dbReference type="InterPro" id="IPR053716">
    <property type="entry name" value="Flag_assembly_chemotaxis_eff"/>
</dbReference>
<evidence type="ECO:0000256" key="4">
    <source>
        <dbReference type="ARBA" id="ARBA00022448"/>
    </source>
</evidence>
<dbReference type="GO" id="GO:0044781">
    <property type="term" value="P:bacterial-type flagellum organization"/>
    <property type="evidence" value="ECO:0007669"/>
    <property type="project" value="UniProtKB-KW"/>
</dbReference>
<evidence type="ECO:0000256" key="6">
    <source>
        <dbReference type="ARBA" id="ARBA00022500"/>
    </source>
</evidence>
<keyword evidence="5" id="KW-1003">Cell membrane</keyword>
<proteinExistence type="inferred from homology"/>
<dbReference type="GO" id="GO:0015031">
    <property type="term" value="P:protein transport"/>
    <property type="evidence" value="ECO:0007669"/>
    <property type="project" value="UniProtKB-KW"/>
</dbReference>
<evidence type="ECO:0000256" key="10">
    <source>
        <dbReference type="ARBA" id="ARBA00023225"/>
    </source>
</evidence>
<evidence type="ECO:0000256" key="8">
    <source>
        <dbReference type="ARBA" id="ARBA00022927"/>
    </source>
</evidence>
<dbReference type="Pfam" id="PF02050">
    <property type="entry name" value="FliJ"/>
    <property type="match status" value="1"/>
</dbReference>
<dbReference type="GO" id="GO:0006935">
    <property type="term" value="P:chemotaxis"/>
    <property type="evidence" value="ECO:0007669"/>
    <property type="project" value="UniProtKB-KW"/>
</dbReference>
<name>A0A480AX60_9BURK</name>
<evidence type="ECO:0000256" key="12">
    <source>
        <dbReference type="SAM" id="MobiDB-lite"/>
    </source>
</evidence>
<protein>
    <recommendedName>
        <fullName evidence="3">Flagellar FliJ protein</fullName>
    </recommendedName>
</protein>
<evidence type="ECO:0000313" key="14">
    <source>
        <dbReference type="Proteomes" id="UP000301751"/>
    </source>
</evidence>
<keyword evidence="11" id="KW-0175">Coiled coil</keyword>
<dbReference type="NCBIfam" id="TIGR02473">
    <property type="entry name" value="flagell_FliJ"/>
    <property type="match status" value="1"/>
</dbReference>
<dbReference type="Gene3D" id="1.10.287.1700">
    <property type="match status" value="1"/>
</dbReference>
<accession>A0A480AX60</accession>
<dbReference type="GO" id="GO:0005886">
    <property type="term" value="C:plasma membrane"/>
    <property type="evidence" value="ECO:0007669"/>
    <property type="project" value="UniProtKB-SubCell"/>
</dbReference>
<comment type="subcellular location">
    <subcellularLocation>
        <location evidence="1">Cell membrane</location>
        <topology evidence="1">Peripheral membrane protein</topology>
        <orientation evidence="1">Cytoplasmic side</orientation>
    </subcellularLocation>
</comment>
<dbReference type="GO" id="GO:0009288">
    <property type="term" value="C:bacterial-type flagellum"/>
    <property type="evidence" value="ECO:0007669"/>
    <property type="project" value="InterPro"/>
</dbReference>
<keyword evidence="14" id="KW-1185">Reference proteome</keyword>
<evidence type="ECO:0000256" key="1">
    <source>
        <dbReference type="ARBA" id="ARBA00004413"/>
    </source>
</evidence>
<dbReference type="InterPro" id="IPR052570">
    <property type="entry name" value="FliJ"/>
</dbReference>
<evidence type="ECO:0000256" key="11">
    <source>
        <dbReference type="SAM" id="Coils"/>
    </source>
</evidence>
<evidence type="ECO:0000256" key="2">
    <source>
        <dbReference type="ARBA" id="ARBA00010004"/>
    </source>
</evidence>
<keyword evidence="7" id="KW-1005">Bacterial flagellum biogenesis</keyword>
<comment type="caution">
    <text evidence="13">The sequence shown here is derived from an EMBL/GenBank/DDBJ whole genome shotgun (WGS) entry which is preliminary data.</text>
</comment>
<dbReference type="PANTHER" id="PTHR38786:SF1">
    <property type="entry name" value="FLAGELLAR FLIJ PROTEIN"/>
    <property type="match status" value="1"/>
</dbReference>
<dbReference type="GO" id="GO:0071973">
    <property type="term" value="P:bacterial-type flagellum-dependent cell motility"/>
    <property type="evidence" value="ECO:0007669"/>
    <property type="project" value="InterPro"/>
</dbReference>
<evidence type="ECO:0000256" key="9">
    <source>
        <dbReference type="ARBA" id="ARBA00023136"/>
    </source>
</evidence>
<dbReference type="AlphaFoldDB" id="A0A480AX60"/>
<evidence type="ECO:0000256" key="3">
    <source>
        <dbReference type="ARBA" id="ARBA00020392"/>
    </source>
</evidence>
<dbReference type="PANTHER" id="PTHR38786">
    <property type="entry name" value="FLAGELLAR FLIJ PROTEIN"/>
    <property type="match status" value="1"/>
</dbReference>
<evidence type="ECO:0000256" key="5">
    <source>
        <dbReference type="ARBA" id="ARBA00022475"/>
    </source>
</evidence>
<evidence type="ECO:0000256" key="7">
    <source>
        <dbReference type="ARBA" id="ARBA00022795"/>
    </source>
</evidence>
<dbReference type="OrthoDB" id="8687958at2"/>
<sequence length="158" mass="17720">MSLNSIALLQTLLQRAESERDTAALALRQAEGLVAQAEQQGQALHTYRGEYDQRWTAHFRTAGTPELLHCHRGFGQRLDQAIAHHQVNTQHLGNRVQQARSLLLAREQRVAAVRKLIERRQAELQAIANRRDQRSTDEAAQRAASAQRGQHPLAAAAR</sequence>
<gene>
    <name evidence="13" type="ORF">AQPW35_50520</name>
</gene>
<organism evidence="13 14">
    <name type="scientific">Pseudaquabacterium pictum</name>
    <dbReference type="NCBI Taxonomy" id="2315236"/>
    <lineage>
        <taxon>Bacteria</taxon>
        <taxon>Pseudomonadati</taxon>
        <taxon>Pseudomonadota</taxon>
        <taxon>Betaproteobacteria</taxon>
        <taxon>Burkholderiales</taxon>
        <taxon>Sphaerotilaceae</taxon>
        <taxon>Pseudaquabacterium</taxon>
    </lineage>
</organism>
<keyword evidence="6" id="KW-0145">Chemotaxis</keyword>
<dbReference type="InterPro" id="IPR012823">
    <property type="entry name" value="Flagell_FliJ"/>
</dbReference>
<evidence type="ECO:0000313" key="13">
    <source>
        <dbReference type="EMBL" id="GCL65971.1"/>
    </source>
</evidence>
<feature type="region of interest" description="Disordered" evidence="12">
    <location>
        <begin position="128"/>
        <end position="158"/>
    </location>
</feature>
<feature type="compositionally biased region" description="Basic and acidic residues" evidence="12">
    <location>
        <begin position="129"/>
        <end position="140"/>
    </location>
</feature>
<feature type="coiled-coil region" evidence="11">
    <location>
        <begin position="13"/>
        <end position="40"/>
    </location>
</feature>
<reference evidence="14" key="1">
    <citation type="submission" date="2019-03" db="EMBL/GenBank/DDBJ databases">
        <title>Aquabacterium pictum sp.nov., the first bacteriochlorophyll a-containing freshwater bacterium in the genus Aquabacterium of the class Betaproteobacteria.</title>
        <authorList>
            <person name="Hirose S."/>
            <person name="Tank M."/>
            <person name="Hara E."/>
            <person name="Tamaki H."/>
            <person name="Takaichi S."/>
            <person name="Haruta S."/>
            <person name="Hanada S."/>
        </authorList>
    </citation>
    <scope>NUCLEOTIDE SEQUENCE [LARGE SCALE GENOMIC DNA]</scope>
    <source>
        <strain evidence="14">W35</strain>
    </source>
</reference>
<dbReference type="RefSeq" id="WP_137735669.1">
    <property type="nucleotide sequence ID" value="NZ_BJCL01000022.1"/>
</dbReference>
<keyword evidence="10" id="KW-1006">Bacterial flagellum protein export</keyword>
<dbReference type="EMBL" id="BJCL01000022">
    <property type="protein sequence ID" value="GCL65971.1"/>
    <property type="molecule type" value="Genomic_DNA"/>
</dbReference>
<dbReference type="Proteomes" id="UP000301751">
    <property type="component" value="Unassembled WGS sequence"/>
</dbReference>
<keyword evidence="9" id="KW-0472">Membrane</keyword>